<dbReference type="CDD" id="cd06170">
    <property type="entry name" value="LuxR_C_like"/>
    <property type="match status" value="1"/>
</dbReference>
<accession>A0ABT3GTQ2</accession>
<dbReference type="InterPro" id="IPR036388">
    <property type="entry name" value="WH-like_DNA-bd_sf"/>
</dbReference>
<keyword evidence="3" id="KW-0804">Transcription</keyword>
<dbReference type="PANTHER" id="PTHR44688:SF16">
    <property type="entry name" value="DNA-BINDING TRANSCRIPTIONAL ACTIVATOR DEVR_DOSR"/>
    <property type="match status" value="1"/>
</dbReference>
<organism evidence="5 6">
    <name type="scientific">Pararhodobacter zhoushanensis</name>
    <dbReference type="NCBI Taxonomy" id="2479545"/>
    <lineage>
        <taxon>Bacteria</taxon>
        <taxon>Pseudomonadati</taxon>
        <taxon>Pseudomonadota</taxon>
        <taxon>Alphaproteobacteria</taxon>
        <taxon>Rhodobacterales</taxon>
        <taxon>Paracoccaceae</taxon>
        <taxon>Pararhodobacter</taxon>
    </lineage>
</organism>
<dbReference type="SMART" id="SM00421">
    <property type="entry name" value="HTH_LUXR"/>
    <property type="match status" value="1"/>
</dbReference>
<comment type="caution">
    <text evidence="5">The sequence shown here is derived from an EMBL/GenBank/DDBJ whole genome shotgun (WGS) entry which is preliminary data.</text>
</comment>
<dbReference type="RefSeq" id="WP_264504079.1">
    <property type="nucleotide sequence ID" value="NZ_JAPDFL010000001.1"/>
</dbReference>
<keyword evidence="1" id="KW-0805">Transcription regulation</keyword>
<evidence type="ECO:0000256" key="1">
    <source>
        <dbReference type="ARBA" id="ARBA00023015"/>
    </source>
</evidence>
<dbReference type="InterPro" id="IPR000792">
    <property type="entry name" value="Tscrpt_reg_LuxR_C"/>
</dbReference>
<feature type="domain" description="HTH luxR-type" evidence="4">
    <location>
        <begin position="163"/>
        <end position="226"/>
    </location>
</feature>
<protein>
    <submittedName>
        <fullName evidence="5">Helix-turn-helix transcriptional regulator</fullName>
    </submittedName>
</protein>
<evidence type="ECO:0000256" key="3">
    <source>
        <dbReference type="ARBA" id="ARBA00023163"/>
    </source>
</evidence>
<evidence type="ECO:0000256" key="2">
    <source>
        <dbReference type="ARBA" id="ARBA00023125"/>
    </source>
</evidence>
<evidence type="ECO:0000259" key="4">
    <source>
        <dbReference type="PROSITE" id="PS50043"/>
    </source>
</evidence>
<proteinExistence type="predicted"/>
<reference evidence="5 6" key="1">
    <citation type="submission" date="2022-10" db="EMBL/GenBank/DDBJ databases">
        <title>Pararhodobacter sp. nov., isolated from marine algae.</title>
        <authorList>
            <person name="Choi B.J."/>
            <person name="Kim J.M."/>
            <person name="Lee J.K."/>
            <person name="Choi D.G."/>
            <person name="Jeon C.O."/>
        </authorList>
    </citation>
    <scope>NUCLEOTIDE SEQUENCE [LARGE SCALE GENOMIC DNA]</scope>
    <source>
        <strain evidence="5 6">ZQ420</strain>
    </source>
</reference>
<dbReference type="SUPFAM" id="SSF46894">
    <property type="entry name" value="C-terminal effector domain of the bipartite response regulators"/>
    <property type="match status" value="1"/>
</dbReference>
<keyword evidence="2" id="KW-0238">DNA-binding</keyword>
<dbReference type="PROSITE" id="PS50043">
    <property type="entry name" value="HTH_LUXR_2"/>
    <property type="match status" value="1"/>
</dbReference>
<evidence type="ECO:0000313" key="6">
    <source>
        <dbReference type="Proteomes" id="UP001208938"/>
    </source>
</evidence>
<dbReference type="Gene3D" id="1.10.10.10">
    <property type="entry name" value="Winged helix-like DNA-binding domain superfamily/Winged helix DNA-binding domain"/>
    <property type="match status" value="1"/>
</dbReference>
<dbReference type="EMBL" id="JAPDFL010000001">
    <property type="protein sequence ID" value="MCW1930912.1"/>
    <property type="molecule type" value="Genomic_DNA"/>
</dbReference>
<sequence length="226" mass="24484">MLELIDPCLARLGQDDFAPAFLDAAQAAGADQVMVFAYRADAVTCLLSRNFIEGRLGTRLAEAYVRSGFRDDPLHARVLALEPRTAALVELAHLTGAMPPAYRTRFFDAPGLGDKVAVLAAGERLHLVLNLYRTQQARGWPEDLLRVLGRLAVLHFEARSGTMPEALLVLSDRERAVCEGILAGQKAEVIAHSLGVAATSVITYRKRAYAKLGISSRAGLFAICRG</sequence>
<dbReference type="InterPro" id="IPR016032">
    <property type="entry name" value="Sig_transdc_resp-reg_C-effctor"/>
</dbReference>
<evidence type="ECO:0000313" key="5">
    <source>
        <dbReference type="EMBL" id="MCW1930912.1"/>
    </source>
</evidence>
<name>A0ABT3GTQ2_9RHOB</name>
<dbReference type="Proteomes" id="UP001208938">
    <property type="component" value="Unassembled WGS sequence"/>
</dbReference>
<keyword evidence="6" id="KW-1185">Reference proteome</keyword>
<dbReference type="Pfam" id="PF00196">
    <property type="entry name" value="GerE"/>
    <property type="match status" value="1"/>
</dbReference>
<dbReference type="PROSITE" id="PS00622">
    <property type="entry name" value="HTH_LUXR_1"/>
    <property type="match status" value="1"/>
</dbReference>
<dbReference type="PANTHER" id="PTHR44688">
    <property type="entry name" value="DNA-BINDING TRANSCRIPTIONAL ACTIVATOR DEVR_DOSR"/>
    <property type="match status" value="1"/>
</dbReference>
<gene>
    <name evidence="5" type="ORF">OKW52_01150</name>
</gene>